<dbReference type="KEGG" id="tbw:NCTC13354_01254"/>
<keyword evidence="11" id="KW-1185">Reference proteome</keyword>
<dbReference type="GO" id="GO:0005886">
    <property type="term" value="C:plasma membrane"/>
    <property type="evidence" value="ECO:0007669"/>
    <property type="project" value="UniProtKB-SubCell"/>
</dbReference>
<evidence type="ECO:0000313" key="10">
    <source>
        <dbReference type="EMBL" id="VEI13537.1"/>
    </source>
</evidence>
<dbReference type="PANTHER" id="PTHR43357:SF4">
    <property type="entry name" value="INNER MEMBRANE ABC TRANSPORTER PERMEASE PROTEIN YDCV"/>
    <property type="match status" value="1"/>
</dbReference>
<keyword evidence="7 8" id="KW-0472">Membrane</keyword>
<feature type="domain" description="ABC transmembrane type-1" evidence="9">
    <location>
        <begin position="69"/>
        <end position="263"/>
    </location>
</feature>
<feature type="transmembrane region" description="Helical" evidence="8">
    <location>
        <begin position="134"/>
        <end position="155"/>
    </location>
</feature>
<sequence>MAEAKGQSVRSRGLGGLAYTAGGIVAVGAALAFLALFFFWPVGAMLGRGLGDWAVFEQVLSAGRTWRIIGQTLGMALAATAGALLLGVPGAYVLYRLDVPGRRALRALATAPFVLPTVVVGVAFRALFDDAGPLGFLGLDQSTAAVVLAMIFFNYSVVVRTVGTMWAAIEDLTPAARTLGASPVRAFLTVTLPQLGPAIAAGGALVFLFCSTSFGLVQTLGRPGYGTLETEIYTQTTAYLNLDVAAVLSVVQFAIVALALIVSGAMSTRTERALGLNVHNRAVPIGRAAVPALAVTAATLTFLAAPIIALVAGSLRVRGQWSVHNYLALTQTGAGFSGGTSVLEALDHSVRIALDSSVIALVIGMILAFALSRRAEGRWARAGQRLLDTAVLLPLGISAVTVGFGFLITWGASNTIPTSYIVPLAQAVVALPLVVRSLVPILRAIDPRMREAAATLGASPGRVLATIDLPIMARSLGIAFGFAFAISLGEFGATSFLASPDYLTLPVLIGRLLSRPGADNYGMALAGAVILALFTSAIMFLAERVRPRGSHGGIL</sequence>
<organism evidence="10 11">
    <name type="scientific">Trueperella bialowiezensis</name>
    <dbReference type="NCBI Taxonomy" id="312285"/>
    <lineage>
        <taxon>Bacteria</taxon>
        <taxon>Bacillati</taxon>
        <taxon>Actinomycetota</taxon>
        <taxon>Actinomycetes</taxon>
        <taxon>Actinomycetales</taxon>
        <taxon>Actinomycetaceae</taxon>
        <taxon>Trueperella</taxon>
    </lineage>
</organism>
<keyword evidence="3" id="KW-1003">Cell membrane</keyword>
<dbReference type="Proteomes" id="UP000269542">
    <property type="component" value="Chromosome"/>
</dbReference>
<dbReference type="PROSITE" id="PS50928">
    <property type="entry name" value="ABC_TM1"/>
    <property type="match status" value="2"/>
</dbReference>
<feature type="transmembrane region" description="Helical" evidence="8">
    <location>
        <begin position="476"/>
        <end position="498"/>
    </location>
</feature>
<keyword evidence="4" id="KW-0997">Cell inner membrane</keyword>
<feature type="transmembrane region" description="Helical" evidence="8">
    <location>
        <begin position="244"/>
        <end position="267"/>
    </location>
</feature>
<feature type="transmembrane region" description="Helical" evidence="8">
    <location>
        <begin position="16"/>
        <end position="40"/>
    </location>
</feature>
<dbReference type="InterPro" id="IPR035906">
    <property type="entry name" value="MetI-like_sf"/>
</dbReference>
<evidence type="ECO:0000256" key="7">
    <source>
        <dbReference type="ARBA" id="ARBA00023136"/>
    </source>
</evidence>
<evidence type="ECO:0000256" key="1">
    <source>
        <dbReference type="ARBA" id="ARBA00004429"/>
    </source>
</evidence>
<accession>A0A3S4VGD1</accession>
<evidence type="ECO:0000259" key="9">
    <source>
        <dbReference type="PROSITE" id="PS50928"/>
    </source>
</evidence>
<gene>
    <name evidence="10" type="primary">modB</name>
    <name evidence="10" type="ORF">NCTC13354_01254</name>
</gene>
<protein>
    <submittedName>
        <fullName evidence="10">Molybdenum transport system permease protein modB</fullName>
    </submittedName>
</protein>
<reference evidence="10 11" key="1">
    <citation type="submission" date="2018-12" db="EMBL/GenBank/DDBJ databases">
        <authorList>
            <consortium name="Pathogen Informatics"/>
        </authorList>
    </citation>
    <scope>NUCLEOTIDE SEQUENCE [LARGE SCALE GENOMIC DNA]</scope>
    <source>
        <strain evidence="10 11">NCTC13354</strain>
    </source>
</reference>
<feature type="transmembrane region" description="Helical" evidence="8">
    <location>
        <begin position="288"/>
        <end position="312"/>
    </location>
</feature>
<dbReference type="Pfam" id="PF00528">
    <property type="entry name" value="BPD_transp_1"/>
    <property type="match status" value="2"/>
</dbReference>
<keyword evidence="2 8" id="KW-0813">Transport</keyword>
<evidence type="ECO:0000256" key="2">
    <source>
        <dbReference type="ARBA" id="ARBA00022448"/>
    </source>
</evidence>
<feature type="transmembrane region" description="Helical" evidence="8">
    <location>
        <begin position="521"/>
        <end position="542"/>
    </location>
</feature>
<dbReference type="InterPro" id="IPR000515">
    <property type="entry name" value="MetI-like"/>
</dbReference>
<keyword evidence="5 8" id="KW-0812">Transmembrane</keyword>
<dbReference type="AlphaFoldDB" id="A0A3S4VGD1"/>
<feature type="domain" description="ABC transmembrane type-1" evidence="9">
    <location>
        <begin position="346"/>
        <end position="542"/>
    </location>
</feature>
<dbReference type="GO" id="GO:0055085">
    <property type="term" value="P:transmembrane transport"/>
    <property type="evidence" value="ECO:0007669"/>
    <property type="project" value="InterPro"/>
</dbReference>
<feature type="transmembrane region" description="Helical" evidence="8">
    <location>
        <begin position="418"/>
        <end position="439"/>
    </location>
</feature>
<dbReference type="RefSeq" id="WP_126416637.1">
    <property type="nucleotide sequence ID" value="NZ_LR134476.1"/>
</dbReference>
<evidence type="ECO:0000256" key="6">
    <source>
        <dbReference type="ARBA" id="ARBA00022989"/>
    </source>
</evidence>
<feature type="transmembrane region" description="Helical" evidence="8">
    <location>
        <begin position="73"/>
        <end position="95"/>
    </location>
</feature>
<dbReference type="OrthoDB" id="9804629at2"/>
<dbReference type="PANTHER" id="PTHR43357">
    <property type="entry name" value="INNER MEMBRANE ABC TRANSPORTER PERMEASE PROTEIN YDCV"/>
    <property type="match status" value="1"/>
</dbReference>
<dbReference type="EMBL" id="LR134476">
    <property type="protein sequence ID" value="VEI13537.1"/>
    <property type="molecule type" value="Genomic_DNA"/>
</dbReference>
<feature type="transmembrane region" description="Helical" evidence="8">
    <location>
        <begin position="352"/>
        <end position="371"/>
    </location>
</feature>
<dbReference type="SUPFAM" id="SSF161098">
    <property type="entry name" value="MetI-like"/>
    <property type="match status" value="2"/>
</dbReference>
<feature type="transmembrane region" description="Helical" evidence="8">
    <location>
        <begin position="391"/>
        <end position="412"/>
    </location>
</feature>
<name>A0A3S4VGD1_9ACTO</name>
<keyword evidence="6 8" id="KW-1133">Transmembrane helix</keyword>
<evidence type="ECO:0000313" key="11">
    <source>
        <dbReference type="Proteomes" id="UP000269542"/>
    </source>
</evidence>
<feature type="transmembrane region" description="Helical" evidence="8">
    <location>
        <begin position="107"/>
        <end position="128"/>
    </location>
</feature>
<dbReference type="CDD" id="cd06261">
    <property type="entry name" value="TM_PBP2"/>
    <property type="match status" value="2"/>
</dbReference>
<feature type="transmembrane region" description="Helical" evidence="8">
    <location>
        <begin position="195"/>
        <end position="217"/>
    </location>
</feature>
<comment type="similarity">
    <text evidence="8">Belongs to the binding-protein-dependent transport system permease family.</text>
</comment>
<evidence type="ECO:0000256" key="4">
    <source>
        <dbReference type="ARBA" id="ARBA00022519"/>
    </source>
</evidence>
<proteinExistence type="inferred from homology"/>
<evidence type="ECO:0000256" key="8">
    <source>
        <dbReference type="RuleBase" id="RU363032"/>
    </source>
</evidence>
<comment type="subcellular location">
    <subcellularLocation>
        <location evidence="1">Cell inner membrane</location>
        <topology evidence="1">Multi-pass membrane protein</topology>
    </subcellularLocation>
    <subcellularLocation>
        <location evidence="8">Cell membrane</location>
        <topology evidence="8">Multi-pass membrane protein</topology>
    </subcellularLocation>
</comment>
<dbReference type="Gene3D" id="1.10.3720.10">
    <property type="entry name" value="MetI-like"/>
    <property type="match status" value="2"/>
</dbReference>
<evidence type="ECO:0000256" key="3">
    <source>
        <dbReference type="ARBA" id="ARBA00022475"/>
    </source>
</evidence>
<evidence type="ECO:0000256" key="5">
    <source>
        <dbReference type="ARBA" id="ARBA00022692"/>
    </source>
</evidence>